<proteinExistence type="predicted"/>
<dbReference type="EMBL" id="JASPKY010001183">
    <property type="protein sequence ID" value="KAK9675287.1"/>
    <property type="molecule type" value="Genomic_DNA"/>
</dbReference>
<organism evidence="1 2">
    <name type="scientific">Popillia japonica</name>
    <name type="common">Japanese beetle</name>
    <dbReference type="NCBI Taxonomy" id="7064"/>
    <lineage>
        <taxon>Eukaryota</taxon>
        <taxon>Metazoa</taxon>
        <taxon>Ecdysozoa</taxon>
        <taxon>Arthropoda</taxon>
        <taxon>Hexapoda</taxon>
        <taxon>Insecta</taxon>
        <taxon>Pterygota</taxon>
        <taxon>Neoptera</taxon>
        <taxon>Endopterygota</taxon>
        <taxon>Coleoptera</taxon>
        <taxon>Polyphaga</taxon>
        <taxon>Scarabaeiformia</taxon>
        <taxon>Scarabaeidae</taxon>
        <taxon>Rutelinae</taxon>
        <taxon>Popillia</taxon>
    </lineage>
</organism>
<gene>
    <name evidence="1" type="ORF">QE152_g40479</name>
</gene>
<dbReference type="AlphaFoldDB" id="A0AAW1HG82"/>
<dbReference type="Proteomes" id="UP001458880">
    <property type="component" value="Unassembled WGS sequence"/>
</dbReference>
<accession>A0AAW1HG82</accession>
<evidence type="ECO:0000313" key="1">
    <source>
        <dbReference type="EMBL" id="KAK9675287.1"/>
    </source>
</evidence>
<sequence length="145" mass="16654">MKGQYSSHISDNTEEEQILPSKRKIFKRILDEYDYDEDELPPTQKVNSNSQQQECTFKVPIPVTSTFSEGCMKNKINSNSQQQECTFKVPIPVTSTFSEGCMKNKNYGVNNTDREIKNLVYLISNLKIKNIAEWSIKVESKTCSL</sequence>
<evidence type="ECO:0000313" key="2">
    <source>
        <dbReference type="Proteomes" id="UP001458880"/>
    </source>
</evidence>
<comment type="caution">
    <text evidence="1">The sequence shown here is derived from an EMBL/GenBank/DDBJ whole genome shotgun (WGS) entry which is preliminary data.</text>
</comment>
<keyword evidence="2" id="KW-1185">Reference proteome</keyword>
<reference evidence="1 2" key="1">
    <citation type="journal article" date="2024" name="BMC Genomics">
        <title>De novo assembly and annotation of Popillia japonica's genome with initial clues to its potential as an invasive pest.</title>
        <authorList>
            <person name="Cucini C."/>
            <person name="Boschi S."/>
            <person name="Funari R."/>
            <person name="Cardaioli E."/>
            <person name="Iannotti N."/>
            <person name="Marturano G."/>
            <person name="Paoli F."/>
            <person name="Bruttini M."/>
            <person name="Carapelli A."/>
            <person name="Frati F."/>
            <person name="Nardi F."/>
        </authorList>
    </citation>
    <scope>NUCLEOTIDE SEQUENCE [LARGE SCALE GENOMIC DNA]</scope>
    <source>
        <strain evidence="1">DMR45628</strain>
    </source>
</reference>
<protein>
    <submittedName>
        <fullName evidence="1">Uncharacterized protein</fullName>
    </submittedName>
</protein>
<name>A0AAW1HG82_POPJA</name>